<comment type="subcellular location">
    <subcellularLocation>
        <location evidence="1">Cell outer membrane</location>
    </subcellularLocation>
</comment>
<comment type="caution">
    <text evidence="8">The sequence shown here is derived from an EMBL/GenBank/DDBJ whole genome shotgun (WGS) entry which is preliminary data.</text>
</comment>
<protein>
    <submittedName>
        <fullName evidence="8">RagB/SusD family nutrient uptake outer membrane protein</fullName>
    </submittedName>
</protein>
<dbReference type="InterPro" id="IPR012944">
    <property type="entry name" value="SusD_RagB_dom"/>
</dbReference>
<dbReference type="EMBL" id="JAHVHU010000004">
    <property type="protein sequence ID" value="MBY5957197.1"/>
    <property type="molecule type" value="Genomic_DNA"/>
</dbReference>
<reference evidence="8" key="1">
    <citation type="submission" date="2021-06" db="EMBL/GenBank/DDBJ databases">
        <title>44 bacteria genomes isolated from Dapeng, Shenzhen.</title>
        <authorList>
            <person name="Zheng W."/>
            <person name="Yu S."/>
            <person name="Huang Y."/>
        </authorList>
    </citation>
    <scope>NUCLEOTIDE SEQUENCE</scope>
    <source>
        <strain evidence="8">DP5N28-2</strain>
    </source>
</reference>
<feature type="domain" description="SusD-like N-terminal" evidence="7">
    <location>
        <begin position="65"/>
        <end position="209"/>
    </location>
</feature>
<sequence>MIHQYIIKIGVVISFSLMLFSCDEFLTIEPTTQVGDETLWSNEGNADLFLNNIYSGLPGSFTTHDPPENWSDNSMSAHSWGYSTTTIKTAIYTADDAPSQWGHYNDIRKANLFIAKVNAGKLSDDWKTKRLGEARFLRAYFYMLLWTHHGGVPIITDVLNLSEQGDEVFRARNTAEETYQFIVDELTAIEMDLPVNAEAGRASRGAALSLKGWCELIWASPYYNNTNDKSKWAKAAESYKKVIDLQVYDLFPNYNEQFMEGNNWNKETIFAKSYLGGTSLGGSREGLQGPWIVGGTQLSWSGVDPSQELVDEYFMANGLPIDHPDSGYDPQNPYANREKRFYESIIYDGSIWVGSEMVMKQGVGSRNETDLASKNESTNTGYYIRKGLNPAYAVNGPNRLNSANYIIFRFAEVLLGYAEAKNEAVGPDESVYEAINLVRARVDLPPLKDGLTQDEMRKAIYQERRVELAFEDKRYFDLLRLKLAEKNLNGHMQAMLIEKVGEDWVYKVIPATQGEMIFNPEKNYLFPIPQSAIDRNPNLQQNPNY</sequence>
<dbReference type="AlphaFoldDB" id="A0A953HWS7"/>
<accession>A0A953HWS7</accession>
<dbReference type="GO" id="GO:0009279">
    <property type="term" value="C:cell outer membrane"/>
    <property type="evidence" value="ECO:0007669"/>
    <property type="project" value="UniProtKB-SubCell"/>
</dbReference>
<keyword evidence="5" id="KW-0998">Cell outer membrane</keyword>
<evidence type="ECO:0000256" key="1">
    <source>
        <dbReference type="ARBA" id="ARBA00004442"/>
    </source>
</evidence>
<dbReference type="InterPro" id="IPR033985">
    <property type="entry name" value="SusD-like_N"/>
</dbReference>
<evidence type="ECO:0000256" key="4">
    <source>
        <dbReference type="ARBA" id="ARBA00023136"/>
    </source>
</evidence>
<evidence type="ECO:0000256" key="3">
    <source>
        <dbReference type="ARBA" id="ARBA00022729"/>
    </source>
</evidence>
<dbReference type="Pfam" id="PF07980">
    <property type="entry name" value="SusD_RagB"/>
    <property type="match status" value="1"/>
</dbReference>
<keyword evidence="9" id="KW-1185">Reference proteome</keyword>
<evidence type="ECO:0000313" key="9">
    <source>
        <dbReference type="Proteomes" id="UP000753961"/>
    </source>
</evidence>
<feature type="domain" description="RagB/SusD" evidence="6">
    <location>
        <begin position="266"/>
        <end position="545"/>
    </location>
</feature>
<keyword evidence="4" id="KW-0472">Membrane</keyword>
<evidence type="ECO:0000259" key="6">
    <source>
        <dbReference type="Pfam" id="PF07980"/>
    </source>
</evidence>
<organism evidence="8 9">
    <name type="scientific">Membranihabitans marinus</name>
    <dbReference type="NCBI Taxonomy" id="1227546"/>
    <lineage>
        <taxon>Bacteria</taxon>
        <taxon>Pseudomonadati</taxon>
        <taxon>Bacteroidota</taxon>
        <taxon>Saprospiria</taxon>
        <taxon>Saprospirales</taxon>
        <taxon>Saprospiraceae</taxon>
        <taxon>Membranihabitans</taxon>
    </lineage>
</organism>
<dbReference type="Proteomes" id="UP000753961">
    <property type="component" value="Unassembled WGS sequence"/>
</dbReference>
<gene>
    <name evidence="8" type="ORF">KUV50_03555</name>
</gene>
<evidence type="ECO:0000256" key="2">
    <source>
        <dbReference type="ARBA" id="ARBA00006275"/>
    </source>
</evidence>
<keyword evidence="3" id="KW-0732">Signal</keyword>
<evidence type="ECO:0000256" key="5">
    <source>
        <dbReference type="ARBA" id="ARBA00023237"/>
    </source>
</evidence>
<evidence type="ECO:0000313" key="8">
    <source>
        <dbReference type="EMBL" id="MBY5957197.1"/>
    </source>
</evidence>
<dbReference type="RefSeq" id="WP_222578720.1">
    <property type="nucleotide sequence ID" value="NZ_JAHVHU010000004.1"/>
</dbReference>
<proteinExistence type="inferred from homology"/>
<dbReference type="SUPFAM" id="SSF48452">
    <property type="entry name" value="TPR-like"/>
    <property type="match status" value="1"/>
</dbReference>
<dbReference type="Gene3D" id="1.25.40.390">
    <property type="match status" value="1"/>
</dbReference>
<evidence type="ECO:0000259" key="7">
    <source>
        <dbReference type="Pfam" id="PF14322"/>
    </source>
</evidence>
<dbReference type="Pfam" id="PF14322">
    <property type="entry name" value="SusD-like_3"/>
    <property type="match status" value="1"/>
</dbReference>
<dbReference type="InterPro" id="IPR011990">
    <property type="entry name" value="TPR-like_helical_dom_sf"/>
</dbReference>
<name>A0A953HWS7_9BACT</name>
<comment type="similarity">
    <text evidence="2">Belongs to the SusD family.</text>
</comment>